<keyword evidence="2" id="KW-1185">Reference proteome</keyword>
<proteinExistence type="predicted"/>
<evidence type="ECO:0000313" key="1">
    <source>
        <dbReference type="EMBL" id="TVU40901.1"/>
    </source>
</evidence>
<dbReference type="EMBL" id="RWGY01000007">
    <property type="protein sequence ID" value="TVU40901.1"/>
    <property type="molecule type" value="Genomic_DNA"/>
</dbReference>
<sequence>MVAFDAGFMPFAPYAAAADTKMASPVVVHVDTTSVLRDAIADLGGSEPVWNELTPVLHGQRIFEVKFFITNPGDINEVVEITGVGDNLGRGFVAVTGQASTVDQEWHAKQCATLNALNRLEELHRVFVPDYNWFAVEAIRQDSVRLEMKNAADRLMGLEGVGECGTRMQVVCLESLRWLRSIDNDVNSYKIGRLIWLEEHGIVLTGGLRSVLEEVASKVGFVVGAHDTVPDEEDGIYCRMNRCYGSIEAAEDELGVLERKLCEMRTIVLSASCDISKNFLQNDHPPDAWQSMISLVSVIDSYCERLKDAQTSIMKNKNADSDA</sequence>
<evidence type="ECO:0000313" key="2">
    <source>
        <dbReference type="Proteomes" id="UP000324897"/>
    </source>
</evidence>
<protein>
    <submittedName>
        <fullName evidence="1">Uncharacterized protein</fullName>
    </submittedName>
</protein>
<gene>
    <name evidence="1" type="ORF">EJB05_14384</name>
</gene>
<comment type="caution">
    <text evidence="1">The sequence shown here is derived from an EMBL/GenBank/DDBJ whole genome shotgun (WGS) entry which is preliminary data.</text>
</comment>
<organism evidence="1 2">
    <name type="scientific">Eragrostis curvula</name>
    <name type="common">weeping love grass</name>
    <dbReference type="NCBI Taxonomy" id="38414"/>
    <lineage>
        <taxon>Eukaryota</taxon>
        <taxon>Viridiplantae</taxon>
        <taxon>Streptophyta</taxon>
        <taxon>Embryophyta</taxon>
        <taxon>Tracheophyta</taxon>
        <taxon>Spermatophyta</taxon>
        <taxon>Magnoliopsida</taxon>
        <taxon>Liliopsida</taxon>
        <taxon>Poales</taxon>
        <taxon>Poaceae</taxon>
        <taxon>PACMAD clade</taxon>
        <taxon>Chloridoideae</taxon>
        <taxon>Eragrostideae</taxon>
        <taxon>Eragrostidinae</taxon>
        <taxon>Eragrostis</taxon>
    </lineage>
</organism>
<accession>A0A5J9VZ35</accession>
<dbReference type="Gramene" id="TVU40901">
    <property type="protein sequence ID" value="TVU40901"/>
    <property type="gene ID" value="EJB05_14384"/>
</dbReference>
<dbReference type="AlphaFoldDB" id="A0A5J9VZ35"/>
<feature type="non-terminal residue" evidence="1">
    <location>
        <position position="1"/>
    </location>
</feature>
<dbReference type="Proteomes" id="UP000324897">
    <property type="component" value="Chromosome 4"/>
</dbReference>
<name>A0A5J9VZ35_9POAL</name>
<reference evidence="1 2" key="1">
    <citation type="journal article" date="2019" name="Sci. Rep.">
        <title>A high-quality genome of Eragrostis curvula grass provides insights into Poaceae evolution and supports new strategies to enhance forage quality.</title>
        <authorList>
            <person name="Carballo J."/>
            <person name="Santos B.A.C.M."/>
            <person name="Zappacosta D."/>
            <person name="Garbus I."/>
            <person name="Selva J.P."/>
            <person name="Gallo C.A."/>
            <person name="Diaz A."/>
            <person name="Albertini E."/>
            <person name="Caccamo M."/>
            <person name="Echenique V."/>
        </authorList>
    </citation>
    <scope>NUCLEOTIDE SEQUENCE [LARGE SCALE GENOMIC DNA]</scope>
    <source>
        <strain evidence="2">cv. Victoria</strain>
        <tissue evidence="1">Leaf</tissue>
    </source>
</reference>